<dbReference type="GO" id="GO:0016020">
    <property type="term" value="C:membrane"/>
    <property type="evidence" value="ECO:0007669"/>
    <property type="project" value="InterPro"/>
</dbReference>
<comment type="caution">
    <text evidence="8">The sequence shown here is derived from an EMBL/GenBank/DDBJ whole genome shotgun (WGS) entry which is preliminary data.</text>
</comment>
<organism evidence="8 9">
    <name type="scientific">Hyphomonas adhaerens MHS-3</name>
    <dbReference type="NCBI Taxonomy" id="1280949"/>
    <lineage>
        <taxon>Bacteria</taxon>
        <taxon>Pseudomonadati</taxon>
        <taxon>Pseudomonadota</taxon>
        <taxon>Alphaproteobacteria</taxon>
        <taxon>Hyphomonadales</taxon>
        <taxon>Hyphomonadaceae</taxon>
        <taxon>Hyphomonas</taxon>
    </lineage>
</organism>
<dbReference type="SMART" id="SM00382">
    <property type="entry name" value="AAA"/>
    <property type="match status" value="1"/>
</dbReference>
<keyword evidence="4 8" id="KW-0067">ATP-binding</keyword>
<dbReference type="CDD" id="cd03256">
    <property type="entry name" value="ABC_PhnC_transporter"/>
    <property type="match status" value="1"/>
</dbReference>
<dbReference type="STRING" id="1280949.HAD_17396"/>
<dbReference type="AlphaFoldDB" id="A0A069E027"/>
<keyword evidence="6" id="KW-0472">Membrane</keyword>
<dbReference type="InterPro" id="IPR012693">
    <property type="entry name" value="ABC_transpr_PhnC"/>
</dbReference>
<dbReference type="InterPro" id="IPR027417">
    <property type="entry name" value="P-loop_NTPase"/>
</dbReference>
<dbReference type="PROSITE" id="PS50893">
    <property type="entry name" value="ABC_TRANSPORTER_2"/>
    <property type="match status" value="1"/>
</dbReference>
<dbReference type="GO" id="GO:0016887">
    <property type="term" value="F:ATP hydrolysis activity"/>
    <property type="evidence" value="ECO:0007669"/>
    <property type="project" value="InterPro"/>
</dbReference>
<dbReference type="EMBL" id="ARYH01000005">
    <property type="protein sequence ID" value="KCZ82624.1"/>
    <property type="molecule type" value="Genomic_DNA"/>
</dbReference>
<evidence type="ECO:0000259" key="7">
    <source>
        <dbReference type="PROSITE" id="PS50893"/>
    </source>
</evidence>
<keyword evidence="3" id="KW-0547">Nucleotide-binding</keyword>
<protein>
    <submittedName>
        <fullName evidence="8">Phosphonate ABC transporter ATP-binding protein</fullName>
    </submittedName>
</protein>
<evidence type="ECO:0000313" key="8">
    <source>
        <dbReference type="EMBL" id="KCZ82624.1"/>
    </source>
</evidence>
<sequence length="267" mass="28166">MTSTPSHSQAPDAVLTVDAARKAYPAGPTVLDGVSLRIEPGSFCVLLGASGSGKTTLLRSIIGLVPLDAGTIDISGTILTPKSIRRSRREIGMVHQDFGLSSRLTAAQNVMAGTAPGLPVWRLLFQAYPKDVQDKACELLSRVGLEEGHVNRPASGLSGGQKQRVGIARALINGPKLILADEPVASLDPQTAQEVMDLLRRTAKEQGVAVLCSLHQISLSRTYADRIIGLRKGKIVFDGTPGQLGPDVLARIFGTGRETFAPSMAVA</sequence>
<dbReference type="InterPro" id="IPR003439">
    <property type="entry name" value="ABC_transporter-like_ATP-bd"/>
</dbReference>
<evidence type="ECO:0000256" key="1">
    <source>
        <dbReference type="ARBA" id="ARBA00022448"/>
    </source>
</evidence>
<dbReference type="GO" id="GO:0015416">
    <property type="term" value="F:ABC-type phosphonate transporter activity"/>
    <property type="evidence" value="ECO:0007669"/>
    <property type="project" value="InterPro"/>
</dbReference>
<reference evidence="8 9" key="1">
    <citation type="journal article" date="2014" name="Antonie Van Leeuwenhoek">
        <title>Hyphomonas beringensis sp. nov. and Hyphomonas chukchiensis sp. nov., isolated from surface seawater of the Bering Sea and Chukchi Sea.</title>
        <authorList>
            <person name="Li C."/>
            <person name="Lai Q."/>
            <person name="Li G."/>
            <person name="Dong C."/>
            <person name="Wang J."/>
            <person name="Liao Y."/>
            <person name="Shao Z."/>
        </authorList>
    </citation>
    <scope>NUCLEOTIDE SEQUENCE [LARGE SCALE GENOMIC DNA]</scope>
    <source>
        <strain evidence="8 9">MHS-3</strain>
    </source>
</reference>
<proteinExistence type="predicted"/>
<dbReference type="InterPro" id="IPR003593">
    <property type="entry name" value="AAA+_ATPase"/>
</dbReference>
<dbReference type="PATRIC" id="fig|1280949.3.peg.3527"/>
<dbReference type="PANTHER" id="PTHR43166:SF6">
    <property type="entry name" value="PHOSPHONATES IMPORT ATP-BINDING PROTEIN PHNC"/>
    <property type="match status" value="1"/>
</dbReference>
<dbReference type="InterPro" id="IPR050086">
    <property type="entry name" value="MetN_ABC_transporter-like"/>
</dbReference>
<dbReference type="Pfam" id="PF00005">
    <property type="entry name" value="ABC_tran"/>
    <property type="match status" value="1"/>
</dbReference>
<keyword evidence="9" id="KW-1185">Reference proteome</keyword>
<evidence type="ECO:0000256" key="6">
    <source>
        <dbReference type="ARBA" id="ARBA00023136"/>
    </source>
</evidence>
<dbReference type="InterPro" id="IPR017871">
    <property type="entry name" value="ABC_transporter-like_CS"/>
</dbReference>
<evidence type="ECO:0000256" key="2">
    <source>
        <dbReference type="ARBA" id="ARBA00022475"/>
    </source>
</evidence>
<gene>
    <name evidence="8" type="ORF">HAD_17396</name>
</gene>
<dbReference type="Proteomes" id="UP000027446">
    <property type="component" value="Unassembled WGS sequence"/>
</dbReference>
<evidence type="ECO:0000256" key="4">
    <source>
        <dbReference type="ARBA" id="ARBA00022840"/>
    </source>
</evidence>
<dbReference type="OrthoDB" id="7627620at2"/>
<evidence type="ECO:0000256" key="5">
    <source>
        <dbReference type="ARBA" id="ARBA00022967"/>
    </source>
</evidence>
<dbReference type="eggNOG" id="COG3638">
    <property type="taxonomic scope" value="Bacteria"/>
</dbReference>
<accession>A0A069E027</accession>
<dbReference type="PANTHER" id="PTHR43166">
    <property type="entry name" value="AMINO ACID IMPORT ATP-BINDING PROTEIN"/>
    <property type="match status" value="1"/>
</dbReference>
<evidence type="ECO:0000313" key="9">
    <source>
        <dbReference type="Proteomes" id="UP000027446"/>
    </source>
</evidence>
<keyword evidence="2" id="KW-1003">Cell membrane</keyword>
<dbReference type="SUPFAM" id="SSF52540">
    <property type="entry name" value="P-loop containing nucleoside triphosphate hydrolases"/>
    <property type="match status" value="1"/>
</dbReference>
<dbReference type="Gene3D" id="3.40.50.300">
    <property type="entry name" value="P-loop containing nucleotide triphosphate hydrolases"/>
    <property type="match status" value="1"/>
</dbReference>
<keyword evidence="5" id="KW-1278">Translocase</keyword>
<keyword evidence="1" id="KW-0813">Transport</keyword>
<dbReference type="GO" id="GO:0005524">
    <property type="term" value="F:ATP binding"/>
    <property type="evidence" value="ECO:0007669"/>
    <property type="project" value="UniProtKB-KW"/>
</dbReference>
<feature type="domain" description="ABC transporter" evidence="7">
    <location>
        <begin position="14"/>
        <end position="257"/>
    </location>
</feature>
<dbReference type="PROSITE" id="PS00211">
    <property type="entry name" value="ABC_TRANSPORTER_1"/>
    <property type="match status" value="1"/>
</dbReference>
<name>A0A069E027_9PROT</name>
<dbReference type="RefSeq" id="WP_084332052.1">
    <property type="nucleotide sequence ID" value="NZ_ARYH01000005.1"/>
</dbReference>
<evidence type="ECO:0000256" key="3">
    <source>
        <dbReference type="ARBA" id="ARBA00022741"/>
    </source>
</evidence>